<evidence type="ECO:0000313" key="7">
    <source>
        <dbReference type="Proteomes" id="UP000254291"/>
    </source>
</evidence>
<dbReference type="RefSeq" id="WP_011894946.1">
    <property type="nucleotide sequence ID" value="NZ_JACKST010000073.1"/>
</dbReference>
<evidence type="ECO:0000256" key="1">
    <source>
        <dbReference type="ARBA" id="ARBA00022630"/>
    </source>
</evidence>
<name>A0A378SLC5_9MYCO</name>
<dbReference type="PANTHER" id="PTHR42847">
    <property type="entry name" value="ALKANESULFONATE MONOOXYGENASE"/>
    <property type="match status" value="1"/>
</dbReference>
<dbReference type="PANTHER" id="PTHR42847:SF4">
    <property type="entry name" value="ALKANESULFONATE MONOOXYGENASE-RELATED"/>
    <property type="match status" value="1"/>
</dbReference>
<proteinExistence type="predicted"/>
<dbReference type="AlphaFoldDB" id="A0A378SLC5"/>
<dbReference type="GO" id="GO:0046306">
    <property type="term" value="P:alkanesulfonate catabolic process"/>
    <property type="evidence" value="ECO:0007669"/>
    <property type="project" value="TreeGrafter"/>
</dbReference>
<dbReference type="InterPro" id="IPR011251">
    <property type="entry name" value="Luciferase-like_dom"/>
</dbReference>
<evidence type="ECO:0000256" key="2">
    <source>
        <dbReference type="ARBA" id="ARBA00022643"/>
    </source>
</evidence>
<keyword evidence="4" id="KW-0503">Monooxygenase</keyword>
<dbReference type="SUPFAM" id="SSF51679">
    <property type="entry name" value="Bacterial luciferase-like"/>
    <property type="match status" value="1"/>
</dbReference>
<keyword evidence="2" id="KW-0288">FMN</keyword>
<dbReference type="EMBL" id="UGQM01000001">
    <property type="protein sequence ID" value="STZ42938.1"/>
    <property type="molecule type" value="Genomic_DNA"/>
</dbReference>
<dbReference type="EC" id="1.2.-.-" evidence="6"/>
<evidence type="ECO:0000256" key="4">
    <source>
        <dbReference type="ARBA" id="ARBA00023033"/>
    </source>
</evidence>
<evidence type="ECO:0000313" key="6">
    <source>
        <dbReference type="EMBL" id="STZ42938.1"/>
    </source>
</evidence>
<keyword evidence="1" id="KW-0285">Flavoprotein</keyword>
<feature type="domain" description="Luciferase-like" evidence="5">
    <location>
        <begin position="1"/>
        <end position="246"/>
    </location>
</feature>
<evidence type="ECO:0000259" key="5">
    <source>
        <dbReference type="Pfam" id="PF00296"/>
    </source>
</evidence>
<dbReference type="Pfam" id="PF00296">
    <property type="entry name" value="Bac_luciferase"/>
    <property type="match status" value="1"/>
</dbReference>
<organism evidence="6 7">
    <name type="scientific">Mycolicibacterium gilvum</name>
    <dbReference type="NCBI Taxonomy" id="1804"/>
    <lineage>
        <taxon>Bacteria</taxon>
        <taxon>Bacillati</taxon>
        <taxon>Actinomycetota</taxon>
        <taxon>Actinomycetes</taxon>
        <taxon>Mycobacteriales</taxon>
        <taxon>Mycobacteriaceae</taxon>
        <taxon>Mycolicibacterium</taxon>
    </lineage>
</organism>
<sequence length="306" mass="32714">MQFAITHPMHSHPYNPELVTGAGIARVAVAAEKAGFGGFGFTDHPAPTQRWLEAGGHDALDPFVAMGFAAAHTTTLRLIPNIVVLPYRNPFVVAKAGATLDLISDGRFTLAVGVGYLKREFAALGVEFDERAAVFEEALDVITQIWTTDDLSYDGRNFSAKGITAHPKPLTTPHPPIWVGGNTSAARARVAKYAQGWCPFRAPAMLAQTARTAALETTEHLAKGIDDLRRRLEDAGRDPADVDITFTNDAGGAPGTDDFNADEFLAGAEELERAGVTWLQVNVPGDSLAHAVEAIEGFGETVIAQR</sequence>
<keyword evidence="3 6" id="KW-0560">Oxidoreductase</keyword>
<dbReference type="NCBIfam" id="TIGR03619">
    <property type="entry name" value="F420_Rv2161c"/>
    <property type="match status" value="1"/>
</dbReference>
<accession>A0A378SLC5</accession>
<dbReference type="InterPro" id="IPR019921">
    <property type="entry name" value="Lucif-like_OxRdtase_Rv2161c"/>
</dbReference>
<dbReference type="Proteomes" id="UP000254291">
    <property type="component" value="Unassembled WGS sequence"/>
</dbReference>
<protein>
    <submittedName>
        <fullName evidence="6">Luciferase family protein</fullName>
        <ecNumber evidence="6">1.2.-.-</ecNumber>
    </submittedName>
</protein>
<dbReference type="GO" id="GO:0008726">
    <property type="term" value="F:alkanesulfonate monooxygenase activity"/>
    <property type="evidence" value="ECO:0007669"/>
    <property type="project" value="TreeGrafter"/>
</dbReference>
<reference evidence="6 7" key="1">
    <citation type="submission" date="2018-06" db="EMBL/GenBank/DDBJ databases">
        <authorList>
            <consortium name="Pathogen Informatics"/>
            <person name="Doyle S."/>
        </authorList>
    </citation>
    <scope>NUCLEOTIDE SEQUENCE [LARGE SCALE GENOMIC DNA]</scope>
    <source>
        <strain evidence="6 7">NCTC10742</strain>
    </source>
</reference>
<dbReference type="InterPro" id="IPR050172">
    <property type="entry name" value="SsuD_RutA_monooxygenase"/>
</dbReference>
<gene>
    <name evidence="6" type="ORF">NCTC10742_02154</name>
</gene>
<dbReference type="Gene3D" id="3.20.20.30">
    <property type="entry name" value="Luciferase-like domain"/>
    <property type="match status" value="1"/>
</dbReference>
<dbReference type="InterPro" id="IPR036661">
    <property type="entry name" value="Luciferase-like_sf"/>
</dbReference>
<evidence type="ECO:0000256" key="3">
    <source>
        <dbReference type="ARBA" id="ARBA00023002"/>
    </source>
</evidence>